<dbReference type="Pfam" id="PF11716">
    <property type="entry name" value="MDMPI_N"/>
    <property type="match status" value="1"/>
</dbReference>
<evidence type="ECO:0000259" key="1">
    <source>
        <dbReference type="Pfam" id="PF11716"/>
    </source>
</evidence>
<keyword evidence="2" id="KW-0413">Isomerase</keyword>
<dbReference type="SUPFAM" id="SSF109854">
    <property type="entry name" value="DinB/YfiT-like putative metalloenzymes"/>
    <property type="match status" value="1"/>
</dbReference>
<evidence type="ECO:0000313" key="3">
    <source>
        <dbReference type="Proteomes" id="UP001500393"/>
    </source>
</evidence>
<keyword evidence="3" id="KW-1185">Reference proteome</keyword>
<dbReference type="InterPro" id="IPR034660">
    <property type="entry name" value="DinB/YfiT-like"/>
</dbReference>
<dbReference type="InterPro" id="IPR017517">
    <property type="entry name" value="Maleyloyr_isom"/>
</dbReference>
<gene>
    <name evidence="2" type="ORF">GCM10009789_31160</name>
</gene>
<name>A0ABN2DEA0_9ACTN</name>
<organism evidence="2 3">
    <name type="scientific">Kribbella sancticallisti</name>
    <dbReference type="NCBI Taxonomy" id="460087"/>
    <lineage>
        <taxon>Bacteria</taxon>
        <taxon>Bacillati</taxon>
        <taxon>Actinomycetota</taxon>
        <taxon>Actinomycetes</taxon>
        <taxon>Propionibacteriales</taxon>
        <taxon>Kribbellaceae</taxon>
        <taxon>Kribbella</taxon>
    </lineage>
</organism>
<feature type="domain" description="Mycothiol-dependent maleylpyruvate isomerase metal-binding" evidence="1">
    <location>
        <begin position="9"/>
        <end position="96"/>
    </location>
</feature>
<evidence type="ECO:0000313" key="2">
    <source>
        <dbReference type="EMBL" id="GAA1575517.1"/>
    </source>
</evidence>
<proteinExistence type="predicted"/>
<accession>A0ABN2DEA0</accession>
<dbReference type="InterPro" id="IPR024344">
    <property type="entry name" value="MDMPI_metal-binding"/>
</dbReference>
<dbReference type="Gene3D" id="1.20.120.450">
    <property type="entry name" value="dinb family like domain"/>
    <property type="match status" value="1"/>
</dbReference>
<dbReference type="EMBL" id="BAAAOS010000019">
    <property type="protein sequence ID" value="GAA1575517.1"/>
    <property type="molecule type" value="Genomic_DNA"/>
</dbReference>
<dbReference type="NCBIfam" id="TIGR03083">
    <property type="entry name" value="maleylpyruvate isomerase family mycothiol-dependent enzyme"/>
    <property type="match status" value="1"/>
</dbReference>
<reference evidence="2 3" key="1">
    <citation type="journal article" date="2019" name="Int. J. Syst. Evol. Microbiol.">
        <title>The Global Catalogue of Microorganisms (GCM) 10K type strain sequencing project: providing services to taxonomists for standard genome sequencing and annotation.</title>
        <authorList>
            <consortium name="The Broad Institute Genomics Platform"/>
            <consortium name="The Broad Institute Genome Sequencing Center for Infectious Disease"/>
            <person name="Wu L."/>
            <person name="Ma J."/>
        </authorList>
    </citation>
    <scope>NUCLEOTIDE SEQUENCE [LARGE SCALE GENOMIC DNA]</scope>
    <source>
        <strain evidence="2 3">JCM 14969</strain>
    </source>
</reference>
<comment type="caution">
    <text evidence="2">The sequence shown here is derived from an EMBL/GenBank/DDBJ whole genome shotgun (WGS) entry which is preliminary data.</text>
</comment>
<sequence length="215" mass="22791">MDDLPSLIRAERIALIEVLETLEPQEWSTQSLCGAWTVQGVAAHLAWAPVAPVGETLAGLAKAGFRLNKASADMAVRAAERGPEAILAQLRANAAANAKPRGVPEIAALVDAVIHALDIRLPLGKPRPVPVEAFHPVADFSTKARWPMTVSVGGSARKRLAGVQLVAEGYDWSYGQGPEVRAAGDAVLRILNGRRVEREELTGPGADQLHAQVSP</sequence>
<protein>
    <submittedName>
        <fullName evidence="2">Maleylpyruvate isomerase family mycothiol-dependent enzyme</fullName>
    </submittedName>
</protein>
<dbReference type="RefSeq" id="WP_344214310.1">
    <property type="nucleotide sequence ID" value="NZ_BAAAOS010000019.1"/>
</dbReference>
<dbReference type="Proteomes" id="UP001500393">
    <property type="component" value="Unassembled WGS sequence"/>
</dbReference>
<dbReference type="GO" id="GO:0016853">
    <property type="term" value="F:isomerase activity"/>
    <property type="evidence" value="ECO:0007669"/>
    <property type="project" value="UniProtKB-KW"/>
</dbReference>